<feature type="region of interest" description="Disordered" evidence="2">
    <location>
        <begin position="1"/>
        <end position="24"/>
    </location>
</feature>
<keyword evidence="1" id="KW-0808">Transferase</keyword>
<dbReference type="SUPFAM" id="SSF48371">
    <property type="entry name" value="ARM repeat"/>
    <property type="match status" value="1"/>
</dbReference>
<dbReference type="Proteomes" id="UP001233999">
    <property type="component" value="Unassembled WGS sequence"/>
</dbReference>
<dbReference type="Gene3D" id="1.25.10.10">
    <property type="entry name" value="Leucine-rich Repeat Variant"/>
    <property type="match status" value="1"/>
</dbReference>
<protein>
    <recommendedName>
        <fullName evidence="1">E3 ubiquitin-protein ligase listerin</fullName>
        <ecNumber evidence="1">2.3.2.27</ecNumber>
    </recommendedName>
    <alternativeName>
        <fullName evidence="1">RING-type E3 ubiquitin transferase listerin</fullName>
    </alternativeName>
</protein>
<comment type="similarity">
    <text evidence="1">Belongs to the LTN1 family.</text>
</comment>
<comment type="function">
    <text evidence="1">E3 ubiquitin-protein ligase. Component of the ribosome quality control complex (RQC), a ribosome-associated complex that mediates ubiquitination and extraction of incompletely synthesized nascent chains for proteasomal degradation.</text>
</comment>
<keyword evidence="5" id="KW-1185">Reference proteome</keyword>
<dbReference type="GO" id="GO:0061630">
    <property type="term" value="F:ubiquitin protein ligase activity"/>
    <property type="evidence" value="ECO:0007669"/>
    <property type="project" value="UniProtKB-UniRule"/>
</dbReference>
<evidence type="ECO:0000256" key="1">
    <source>
        <dbReference type="RuleBase" id="RU367090"/>
    </source>
</evidence>
<dbReference type="PANTHER" id="PTHR12389:SF0">
    <property type="entry name" value="E3 UBIQUITIN-PROTEIN LIGASE LISTERIN"/>
    <property type="match status" value="1"/>
</dbReference>
<keyword evidence="1" id="KW-0863">Zinc-finger</keyword>
<keyword evidence="1" id="KW-0479">Metal-binding</keyword>
<name>A0AAD8E3L6_DIPPU</name>
<keyword evidence="1" id="KW-0862">Zinc</keyword>
<dbReference type="GO" id="GO:1990112">
    <property type="term" value="C:RQC complex"/>
    <property type="evidence" value="ECO:0007669"/>
    <property type="project" value="UniProtKB-UniRule"/>
</dbReference>
<dbReference type="PANTHER" id="PTHR12389">
    <property type="entry name" value="ZINC FINGER PROTEIN 294"/>
    <property type="match status" value="1"/>
</dbReference>
<comment type="catalytic activity">
    <reaction evidence="1">
        <text>S-ubiquitinyl-[E2 ubiquitin-conjugating enzyme]-L-cysteine + [acceptor protein]-L-lysine = [E2 ubiquitin-conjugating enzyme]-L-cysteine + N(6)-ubiquitinyl-[acceptor protein]-L-lysine.</text>
        <dbReference type="EC" id="2.3.2.27"/>
    </reaction>
</comment>
<comment type="caution">
    <text evidence="4">The sequence shown here is derived from an EMBL/GenBank/DDBJ whole genome shotgun (WGS) entry which is preliminary data.</text>
</comment>
<dbReference type="AlphaFoldDB" id="A0AAD8E3L6"/>
<dbReference type="EC" id="2.3.2.27" evidence="1"/>
<dbReference type="GO" id="GO:0008270">
    <property type="term" value="F:zinc ion binding"/>
    <property type="evidence" value="ECO:0007669"/>
    <property type="project" value="UniProtKB-KW"/>
</dbReference>
<dbReference type="GO" id="GO:0043023">
    <property type="term" value="F:ribosomal large subunit binding"/>
    <property type="evidence" value="ECO:0007669"/>
    <property type="project" value="TreeGrafter"/>
</dbReference>
<evidence type="ECO:0000259" key="3">
    <source>
        <dbReference type="Pfam" id="PF22958"/>
    </source>
</evidence>
<dbReference type="InterPro" id="IPR039795">
    <property type="entry name" value="LTN1/Rkr1"/>
</dbReference>
<dbReference type="InterPro" id="IPR054476">
    <property type="entry name" value="Ltn1_N"/>
</dbReference>
<reference evidence="4" key="1">
    <citation type="journal article" date="2023" name="IScience">
        <title>Live-bearing cockroach genome reveals convergent evolutionary mechanisms linked to viviparity in insects and beyond.</title>
        <authorList>
            <person name="Fouks B."/>
            <person name="Harrison M.C."/>
            <person name="Mikhailova A.A."/>
            <person name="Marchal E."/>
            <person name="English S."/>
            <person name="Carruthers M."/>
            <person name="Jennings E.C."/>
            <person name="Chiamaka E.L."/>
            <person name="Frigard R.A."/>
            <person name="Pippel M."/>
            <person name="Attardo G.M."/>
            <person name="Benoit J.B."/>
            <person name="Bornberg-Bauer E."/>
            <person name="Tobe S.S."/>
        </authorList>
    </citation>
    <scope>NUCLEOTIDE SEQUENCE</scope>
    <source>
        <strain evidence="4">Stay&amp;Tobe</strain>
    </source>
</reference>
<feature type="domain" description="E3 ubiquitin-protein ligase listerin N-terminal" evidence="3">
    <location>
        <begin position="65"/>
        <end position="372"/>
    </location>
</feature>
<evidence type="ECO:0000313" key="4">
    <source>
        <dbReference type="EMBL" id="KAJ9575352.1"/>
    </source>
</evidence>
<dbReference type="InterPro" id="IPR011989">
    <property type="entry name" value="ARM-like"/>
</dbReference>
<feature type="non-terminal residue" evidence="4">
    <location>
        <position position="1062"/>
    </location>
</feature>
<dbReference type="InterPro" id="IPR016024">
    <property type="entry name" value="ARM-type_fold"/>
</dbReference>
<accession>A0AAD8E3L6</accession>
<reference evidence="4" key="2">
    <citation type="submission" date="2023-05" db="EMBL/GenBank/DDBJ databases">
        <authorList>
            <person name="Fouks B."/>
        </authorList>
    </citation>
    <scope>NUCLEOTIDE SEQUENCE</scope>
    <source>
        <strain evidence="4">Stay&amp;Tobe</strain>
        <tissue evidence="4">Testes</tissue>
    </source>
</reference>
<dbReference type="GO" id="GO:0005829">
    <property type="term" value="C:cytosol"/>
    <property type="evidence" value="ECO:0007669"/>
    <property type="project" value="UniProtKB-UniRule"/>
</dbReference>
<dbReference type="EMBL" id="JASPKZ010009958">
    <property type="protein sequence ID" value="KAJ9575352.1"/>
    <property type="molecule type" value="Genomic_DNA"/>
</dbReference>
<gene>
    <name evidence="4" type="ORF">L9F63_025698</name>
</gene>
<keyword evidence="1" id="KW-0833">Ubl conjugation pathway</keyword>
<comment type="pathway">
    <text evidence="1">Protein modification; protein ubiquitination.</text>
</comment>
<organism evidence="4 5">
    <name type="scientific">Diploptera punctata</name>
    <name type="common">Pacific beetle cockroach</name>
    <dbReference type="NCBI Taxonomy" id="6984"/>
    <lineage>
        <taxon>Eukaryota</taxon>
        <taxon>Metazoa</taxon>
        <taxon>Ecdysozoa</taxon>
        <taxon>Arthropoda</taxon>
        <taxon>Hexapoda</taxon>
        <taxon>Insecta</taxon>
        <taxon>Pterygota</taxon>
        <taxon>Neoptera</taxon>
        <taxon>Polyneoptera</taxon>
        <taxon>Dictyoptera</taxon>
        <taxon>Blattodea</taxon>
        <taxon>Blaberoidea</taxon>
        <taxon>Blaberidae</taxon>
        <taxon>Diplopterinae</taxon>
        <taxon>Diploptera</taxon>
    </lineage>
</organism>
<comment type="subunit">
    <text evidence="1">Component of the ribosome quality control complex (RQC).</text>
</comment>
<evidence type="ECO:0000313" key="5">
    <source>
        <dbReference type="Proteomes" id="UP001233999"/>
    </source>
</evidence>
<sequence>MGKNKQAQRTKNNARPSSSGRSAELLGNTAPTFAGFTAVIDGGFVPVLPGFTVTTADEFDPNLNPNFHLVLKKMGKKDSTTKLKALQEFSELIRNSEPEAVKTVLPLWPRLYCHLAVDVEHRVREAAHQAQRAVVLRAKRNLAPYLRQLAGPWFTSQYDTYPPAATAASQAFQDAFPPNKVTEAIIFCQEQILNYIHDNLIVHTPQTLSNATTVTAEEMEAKYQRVIISSLHGYALYLQKLPADQLKAANQANKKILASKKFWKFSKHSSALIRNAWFTVIIALCEKAPDLLADDGSRVALAVFNSLDETDPIVLPTVWEASLHVLTTVEDCWEHVSAEKLVLPKLWHILREGGQGNASAIFPNLLPFISKIPSTVCPNKQDFYDKLFGSMRLGMSKKSVMQSNSECYAVAKCYIECLQYIIMLHLNDIDFCQSVLTNHLTEAVAVVLKNQNLHLVSGALFPQISGLVQHWNHSCDNEEYKKVLEEFWKILTNTLLGSVSNEDSLESSVPSWILNRQVDLCLYLKNPKLHRNIQKLKVKFTAEDEENSEPESPVDSEPCVMEETSFIDQGLNTLVQHLSASYFKKIEESNDKNFLVCLTKLIESFTSRELFLNLIQVNISEDIETNKCLLQLFNTKFYKWLENDIMCSEDIIGITFSLLDVLPSEEKEHVLESLYKVPNESVLMWCVKASLKHHSDPTVRKWLNSQQLSNFLMTLVRDICQHKIATDAEHVLKSCLSKTKDGELVISTETFSAILLEFSEKIQSSKNIPCIKFVSELARSLYSGDVRLDPYLHSDTAAEQLLLSLFQLSCIEREEENNVWCVGVSALARLYGSSSERFIEVASKFCEVVKKELLSREETSMETIDHISSTVIAFIQAAVNCFPDDVEEKTSLTSTSAKLCLCFLSSLITILDERAEDLTTICTYTEQIKGLLNFNTECAAGSNSCSSINSVADIVQYVTLLVFSVTLISKLPESWVSADDEDIDEEKRVRMISSYDIYLLINPVLTIVYSVGICESFSSLYRSSIFYYKMFPIYSNLIQRFKLLTVRLDVKALEYISSITRE</sequence>
<dbReference type="GO" id="GO:1990116">
    <property type="term" value="P:ribosome-associated ubiquitin-dependent protein catabolic process"/>
    <property type="evidence" value="ECO:0007669"/>
    <property type="project" value="UniProtKB-UniRule"/>
</dbReference>
<dbReference type="Pfam" id="PF22958">
    <property type="entry name" value="Ltn1_1st"/>
    <property type="match status" value="1"/>
</dbReference>
<dbReference type="GO" id="GO:0072344">
    <property type="term" value="P:rescue of stalled ribosome"/>
    <property type="evidence" value="ECO:0007669"/>
    <property type="project" value="UniProtKB-UniRule"/>
</dbReference>
<feature type="compositionally biased region" description="Polar residues" evidence="2">
    <location>
        <begin position="1"/>
        <end position="21"/>
    </location>
</feature>
<evidence type="ECO:0000256" key="2">
    <source>
        <dbReference type="SAM" id="MobiDB-lite"/>
    </source>
</evidence>
<proteinExistence type="inferred from homology"/>